<comment type="caution">
    <text evidence="2">The sequence shown here is derived from an EMBL/GenBank/DDBJ whole genome shotgun (WGS) entry which is preliminary data.</text>
</comment>
<feature type="compositionally biased region" description="Low complexity" evidence="1">
    <location>
        <begin position="20"/>
        <end position="34"/>
    </location>
</feature>
<organism evidence="2 3">
    <name type="scientific">Nepenthes gracilis</name>
    <name type="common">Slender pitcher plant</name>
    <dbReference type="NCBI Taxonomy" id="150966"/>
    <lineage>
        <taxon>Eukaryota</taxon>
        <taxon>Viridiplantae</taxon>
        <taxon>Streptophyta</taxon>
        <taxon>Embryophyta</taxon>
        <taxon>Tracheophyta</taxon>
        <taxon>Spermatophyta</taxon>
        <taxon>Magnoliopsida</taxon>
        <taxon>eudicotyledons</taxon>
        <taxon>Gunneridae</taxon>
        <taxon>Pentapetalae</taxon>
        <taxon>Caryophyllales</taxon>
        <taxon>Nepenthaceae</taxon>
        <taxon>Nepenthes</taxon>
    </lineage>
</organism>
<feature type="compositionally biased region" description="Basic residues" evidence="1">
    <location>
        <begin position="78"/>
        <end position="89"/>
    </location>
</feature>
<evidence type="ECO:0000313" key="2">
    <source>
        <dbReference type="EMBL" id="GMH32009.1"/>
    </source>
</evidence>
<reference evidence="2" key="1">
    <citation type="submission" date="2023-05" db="EMBL/GenBank/DDBJ databases">
        <title>Nepenthes gracilis genome sequencing.</title>
        <authorList>
            <person name="Fukushima K."/>
        </authorList>
    </citation>
    <scope>NUCLEOTIDE SEQUENCE</scope>
    <source>
        <strain evidence="2">SING2019-196</strain>
    </source>
</reference>
<dbReference type="AlphaFoldDB" id="A0AAD3Y8Z4"/>
<dbReference type="EMBL" id="BSYO01000053">
    <property type="protein sequence ID" value="GMH32009.1"/>
    <property type="molecule type" value="Genomic_DNA"/>
</dbReference>
<proteinExistence type="predicted"/>
<evidence type="ECO:0000313" key="3">
    <source>
        <dbReference type="Proteomes" id="UP001279734"/>
    </source>
</evidence>
<accession>A0AAD3Y8Z4</accession>
<gene>
    <name evidence="2" type="ORF">Nepgr_033853</name>
</gene>
<name>A0AAD3Y8Z4_NEPGR</name>
<keyword evidence="3" id="KW-1185">Reference proteome</keyword>
<feature type="compositionally biased region" description="Polar residues" evidence="1">
    <location>
        <begin position="10"/>
        <end position="19"/>
    </location>
</feature>
<evidence type="ECO:0000256" key="1">
    <source>
        <dbReference type="SAM" id="MobiDB-lite"/>
    </source>
</evidence>
<sequence>MLITNPRLPGNQSRTSSGYTQLLPTNQQQPPTSTEANHKGHQDCSVQARPRVAPELPNPPTPADGPNASSDSAIRRIAQTRKNIRGHPYMKRENRQIHHNSAAVP</sequence>
<feature type="region of interest" description="Disordered" evidence="1">
    <location>
        <begin position="1"/>
        <end position="105"/>
    </location>
</feature>
<protein>
    <submittedName>
        <fullName evidence="2">Uncharacterized protein</fullName>
    </submittedName>
</protein>
<dbReference type="Proteomes" id="UP001279734">
    <property type="component" value="Unassembled WGS sequence"/>
</dbReference>